<organism evidence="8 9">
    <name type="scientific">Carpinus fangiana</name>
    <dbReference type="NCBI Taxonomy" id="176857"/>
    <lineage>
        <taxon>Eukaryota</taxon>
        <taxon>Viridiplantae</taxon>
        <taxon>Streptophyta</taxon>
        <taxon>Embryophyta</taxon>
        <taxon>Tracheophyta</taxon>
        <taxon>Spermatophyta</taxon>
        <taxon>Magnoliopsida</taxon>
        <taxon>eudicotyledons</taxon>
        <taxon>Gunneridae</taxon>
        <taxon>Pentapetalae</taxon>
        <taxon>rosids</taxon>
        <taxon>fabids</taxon>
        <taxon>Fagales</taxon>
        <taxon>Betulaceae</taxon>
        <taxon>Carpinus</taxon>
    </lineage>
</organism>
<keyword evidence="1" id="KW-0479">Metal-binding</keyword>
<protein>
    <submittedName>
        <fullName evidence="8">Uncharacterized protein</fullName>
    </submittedName>
</protein>
<dbReference type="InterPro" id="IPR016197">
    <property type="entry name" value="Chromo-like_dom_sf"/>
</dbReference>
<dbReference type="GO" id="GO:0008270">
    <property type="term" value="F:zinc ion binding"/>
    <property type="evidence" value="ECO:0007669"/>
    <property type="project" value="UniProtKB-KW"/>
</dbReference>
<feature type="compositionally biased region" description="Polar residues" evidence="5">
    <location>
        <begin position="178"/>
        <end position="194"/>
    </location>
</feature>
<dbReference type="PROSITE" id="PS50013">
    <property type="entry name" value="CHROMO_2"/>
    <property type="match status" value="1"/>
</dbReference>
<dbReference type="InterPro" id="IPR023780">
    <property type="entry name" value="Chromo_domain"/>
</dbReference>
<evidence type="ECO:0000256" key="1">
    <source>
        <dbReference type="ARBA" id="ARBA00022723"/>
    </source>
</evidence>
<comment type="caution">
    <text evidence="8">The sequence shown here is derived from an EMBL/GenBank/DDBJ whole genome shotgun (WGS) entry which is preliminary data.</text>
</comment>
<accession>A0A5N6KT06</accession>
<dbReference type="GO" id="GO:0005884">
    <property type="term" value="C:actin filament"/>
    <property type="evidence" value="ECO:0007669"/>
    <property type="project" value="TreeGrafter"/>
</dbReference>
<feature type="compositionally biased region" description="Polar residues" evidence="5">
    <location>
        <begin position="519"/>
        <end position="533"/>
    </location>
</feature>
<dbReference type="PROSITE" id="PS51999">
    <property type="entry name" value="ZF_GRF"/>
    <property type="match status" value="1"/>
</dbReference>
<feature type="region of interest" description="Disordered" evidence="5">
    <location>
        <begin position="803"/>
        <end position="897"/>
    </location>
</feature>
<dbReference type="Pfam" id="PF06839">
    <property type="entry name" value="Zn_ribbon_GRF"/>
    <property type="match status" value="1"/>
</dbReference>
<dbReference type="PANTHER" id="PTHR10829">
    <property type="entry name" value="CORTACTIN AND DREBRIN"/>
    <property type="match status" value="1"/>
</dbReference>
<evidence type="ECO:0000256" key="3">
    <source>
        <dbReference type="ARBA" id="ARBA00022833"/>
    </source>
</evidence>
<name>A0A5N6KT06_9ROSI</name>
<evidence type="ECO:0000313" key="8">
    <source>
        <dbReference type="EMBL" id="KAB8343118.1"/>
    </source>
</evidence>
<dbReference type="Pfam" id="PF00385">
    <property type="entry name" value="Chromo"/>
    <property type="match status" value="1"/>
</dbReference>
<feature type="compositionally biased region" description="Acidic residues" evidence="5">
    <location>
        <begin position="853"/>
        <end position="864"/>
    </location>
</feature>
<dbReference type="CDD" id="cd00024">
    <property type="entry name" value="CD_CSD"/>
    <property type="match status" value="1"/>
</dbReference>
<dbReference type="GO" id="GO:0030864">
    <property type="term" value="C:cortical actin cytoskeleton"/>
    <property type="evidence" value="ECO:0007669"/>
    <property type="project" value="TreeGrafter"/>
</dbReference>
<feature type="region of interest" description="Disordered" evidence="5">
    <location>
        <begin position="501"/>
        <end position="533"/>
    </location>
</feature>
<keyword evidence="9" id="KW-1185">Reference proteome</keyword>
<keyword evidence="2 4" id="KW-0863">Zinc-finger</keyword>
<dbReference type="InterPro" id="IPR010666">
    <property type="entry name" value="Znf_GRF"/>
</dbReference>
<sequence>MPPAQASSRPSQPVADATRLADFRIKNLNAGTNTFQVKCNCTPPLIAVQKQNKVPGLSHGRSLYFCPSDKPCGFFQWEDAKDRATHPASVNGVVRSLPKSRYDSLIRDNPDAALRSVQVGSSFELEQRLGDPINPALAPKPASGASSVHPDDLQLLHTFELSTSEQRVRQLWQSLQASRSPVASQYSPAPTSNHHQTDVAAEMSQASVASEPAQAPTTENPQQDQHKPLLELFEAELAKLVPSKEPSPSPAAPAMLQEIPNATLPSQPESTEPVPSNAAEPQAFEAPVADPDASVPRSGGATPASPGALFTNTLHSLITGLGSIAARVDERNPQIREQILQAQNAGQEAALGVLSRLIPEIQSRAAAAGVRAVPGRRGFSPAPEATYAPADGTAVPASPSRNRSYEAERILASRYICYDNLHTKGPRYRQYLVRWAGCGPADDVWYDEDNLKTSCQPLIDQFECTRALAPMSANDAAQLHRRTAGNRMMASTTLRKVNSSLYPIDSRPSGPNHAGASAQMKSSESSNSARLAQAERNSYNFDPADIMTHEVGNRTLRRVTSALPSHSYSSSTPRDVDGLYNIKAEEAPLRRAKSLAFRHLPSGTFGRDGEADTEIKGAQETDEPTLHPLVPSLRRAMTTARAERRHQGHHEARDSLFNNFEASRGRYLPRRAATTRLGHRGGEQHRFGHFQETDKIMRCTNDLVNMGYRRSEAEPVAAICEGDVSKALDQLEEDRKAWLWRSNREGQNSSNPENGGTMPGAWDVYRCNLYMMHLQRDICICEASQTPLSYSPKITKQHTVWQPQITHPPRPSSAHQHTTAPAPSADSHSTRSSSPPPRTRPAPPSPAQASSEEAVDEDEDEGDAQDVGRGGGGVGERPGEGGEEEEEGEEVGEGGVGGGVGLLGLFLRAWVVSWRRVERAGREGGCDVSGGWRAGMKGNWRREVWEVKADACDGDGGLEFRALNDG</sequence>
<evidence type="ECO:0000259" key="6">
    <source>
        <dbReference type="PROSITE" id="PS50013"/>
    </source>
</evidence>
<dbReference type="SMART" id="SM00298">
    <property type="entry name" value="CHROMO"/>
    <property type="match status" value="1"/>
</dbReference>
<feature type="region of interest" description="Disordered" evidence="5">
    <location>
        <begin position="178"/>
        <end position="224"/>
    </location>
</feature>
<dbReference type="PANTHER" id="PTHR10829:SF25">
    <property type="entry name" value="DREBRIN-LIKE PROTEIN"/>
    <property type="match status" value="1"/>
</dbReference>
<evidence type="ECO:0000256" key="4">
    <source>
        <dbReference type="PROSITE-ProRule" id="PRU01343"/>
    </source>
</evidence>
<dbReference type="InterPro" id="IPR000953">
    <property type="entry name" value="Chromo/chromo_shadow_dom"/>
</dbReference>
<dbReference type="Proteomes" id="UP000327013">
    <property type="component" value="Unassembled WGS sequence"/>
</dbReference>
<feature type="compositionally biased region" description="Acidic residues" evidence="5">
    <location>
        <begin position="881"/>
        <end position="892"/>
    </location>
</feature>
<dbReference type="GO" id="GO:0030833">
    <property type="term" value="P:regulation of actin filament polymerization"/>
    <property type="evidence" value="ECO:0007669"/>
    <property type="project" value="TreeGrafter"/>
</dbReference>
<dbReference type="GO" id="GO:0051015">
    <property type="term" value="F:actin filament binding"/>
    <property type="evidence" value="ECO:0007669"/>
    <property type="project" value="TreeGrafter"/>
</dbReference>
<dbReference type="EMBL" id="VIBQ01000012">
    <property type="protein sequence ID" value="KAB8343118.1"/>
    <property type="molecule type" value="Genomic_DNA"/>
</dbReference>
<dbReference type="AlphaFoldDB" id="A0A5N6KT06"/>
<evidence type="ECO:0000256" key="5">
    <source>
        <dbReference type="SAM" id="MobiDB-lite"/>
    </source>
</evidence>
<keyword evidence="3" id="KW-0862">Zinc</keyword>
<proteinExistence type="predicted"/>
<evidence type="ECO:0000313" key="9">
    <source>
        <dbReference type="Proteomes" id="UP000327013"/>
    </source>
</evidence>
<feature type="region of interest" description="Disordered" evidence="5">
    <location>
        <begin position="381"/>
        <end position="401"/>
    </location>
</feature>
<dbReference type="SUPFAM" id="SSF54160">
    <property type="entry name" value="Chromo domain-like"/>
    <property type="match status" value="1"/>
</dbReference>
<gene>
    <name evidence="8" type="ORF">FH972_022711</name>
</gene>
<reference evidence="8 9" key="1">
    <citation type="submission" date="2019-06" db="EMBL/GenBank/DDBJ databases">
        <title>A chromosomal-level reference genome of Carpinus fangiana (Coryloideae, Betulaceae).</title>
        <authorList>
            <person name="Yang X."/>
            <person name="Wang Z."/>
            <person name="Zhang L."/>
            <person name="Hao G."/>
            <person name="Liu J."/>
            <person name="Yang Y."/>
        </authorList>
    </citation>
    <scope>NUCLEOTIDE SEQUENCE [LARGE SCALE GENOMIC DNA]</scope>
    <source>
        <strain evidence="8">Cfa_2016G</strain>
        <tissue evidence="8">Leaf</tissue>
    </source>
</reference>
<evidence type="ECO:0000259" key="7">
    <source>
        <dbReference type="PROSITE" id="PS51999"/>
    </source>
</evidence>
<feature type="domain" description="Chromo" evidence="6">
    <location>
        <begin position="405"/>
        <end position="463"/>
    </location>
</feature>
<dbReference type="Gene3D" id="2.40.50.40">
    <property type="match status" value="1"/>
</dbReference>
<feature type="domain" description="GRF-type" evidence="7">
    <location>
        <begin position="39"/>
        <end position="81"/>
    </location>
</feature>
<evidence type="ECO:0000256" key="2">
    <source>
        <dbReference type="ARBA" id="ARBA00022771"/>
    </source>
</evidence>
<feature type="compositionally biased region" description="Low complexity" evidence="5">
    <location>
        <begin position="822"/>
        <end position="833"/>
    </location>
</feature>
<dbReference type="OrthoDB" id="433924at2759"/>
<feature type="compositionally biased region" description="Pro residues" evidence="5">
    <location>
        <begin position="834"/>
        <end position="846"/>
    </location>
</feature>